<evidence type="ECO:0000259" key="7">
    <source>
        <dbReference type="Pfam" id="PF01979"/>
    </source>
</evidence>
<accession>A0A7W7B482</accession>
<dbReference type="NCBIfam" id="TIGR00857">
    <property type="entry name" value="pyrC_multi"/>
    <property type="match status" value="1"/>
</dbReference>
<dbReference type="NCBIfam" id="NF006559">
    <property type="entry name" value="PRK09060.1"/>
    <property type="match status" value="1"/>
</dbReference>
<dbReference type="Proteomes" id="UP000566324">
    <property type="component" value="Unassembled WGS sequence"/>
</dbReference>
<dbReference type="CDD" id="cd01318">
    <property type="entry name" value="DHOase_IIb"/>
    <property type="match status" value="1"/>
</dbReference>
<dbReference type="EC" id="3.5.2.3" evidence="8"/>
<evidence type="ECO:0000313" key="9">
    <source>
        <dbReference type="Proteomes" id="UP000566324"/>
    </source>
</evidence>
<dbReference type="PROSITE" id="PS00483">
    <property type="entry name" value="DIHYDROOROTASE_2"/>
    <property type="match status" value="1"/>
</dbReference>
<dbReference type="InterPro" id="IPR002195">
    <property type="entry name" value="Dihydroorotase_CS"/>
</dbReference>
<comment type="cofactor">
    <cofactor evidence="1">
        <name>Zn(2+)</name>
        <dbReference type="ChEBI" id="CHEBI:29105"/>
    </cofactor>
</comment>
<evidence type="ECO:0000256" key="1">
    <source>
        <dbReference type="ARBA" id="ARBA00001947"/>
    </source>
</evidence>
<dbReference type="InterPro" id="IPR011059">
    <property type="entry name" value="Metal-dep_hydrolase_composite"/>
</dbReference>
<dbReference type="GO" id="GO:0005737">
    <property type="term" value="C:cytoplasm"/>
    <property type="evidence" value="ECO:0007669"/>
    <property type="project" value="TreeGrafter"/>
</dbReference>
<keyword evidence="9" id="KW-1185">Reference proteome</keyword>
<feature type="compositionally biased region" description="Basic and acidic residues" evidence="6">
    <location>
        <begin position="307"/>
        <end position="317"/>
    </location>
</feature>
<proteinExistence type="inferred from homology"/>
<evidence type="ECO:0000313" key="8">
    <source>
        <dbReference type="EMBL" id="MBB4633691.1"/>
    </source>
</evidence>
<dbReference type="Gene3D" id="3.20.20.140">
    <property type="entry name" value="Metal-dependent hydrolases"/>
    <property type="match status" value="1"/>
</dbReference>
<dbReference type="GO" id="GO:0004151">
    <property type="term" value="F:dihydroorotase activity"/>
    <property type="evidence" value="ECO:0007669"/>
    <property type="project" value="UniProtKB-EC"/>
</dbReference>
<dbReference type="SUPFAM" id="SSF51556">
    <property type="entry name" value="Metallo-dependent hydrolases"/>
    <property type="match status" value="1"/>
</dbReference>
<comment type="caution">
    <text evidence="8">The sequence shown here is derived from an EMBL/GenBank/DDBJ whole genome shotgun (WGS) entry which is preliminary data.</text>
</comment>
<gene>
    <name evidence="8" type="ORF">GGQ98_003340</name>
</gene>
<comment type="function">
    <text evidence="2">Catalyzes the reversible cyclization of carbamoyl aspartate to dihydroorotate.</text>
</comment>
<reference evidence="8 9" key="1">
    <citation type="submission" date="2020-08" db="EMBL/GenBank/DDBJ databases">
        <title>Genomic Encyclopedia of Type Strains, Phase IV (KMG-IV): sequencing the most valuable type-strain genomes for metagenomic binning, comparative biology and taxonomic classification.</title>
        <authorList>
            <person name="Goeker M."/>
        </authorList>
    </citation>
    <scope>NUCLEOTIDE SEQUENCE [LARGE SCALE GENOMIC DNA]</scope>
    <source>
        <strain evidence="8 9">DSM 17328</strain>
    </source>
</reference>
<evidence type="ECO:0000256" key="4">
    <source>
        <dbReference type="ARBA" id="ARBA00022723"/>
    </source>
</evidence>
<feature type="domain" description="Amidohydrolase-related" evidence="7">
    <location>
        <begin position="54"/>
        <end position="422"/>
    </location>
</feature>
<comment type="similarity">
    <text evidence="3">Belongs to the metallo-dependent hydrolases superfamily. DHOase family. Class I DHOase subfamily.</text>
</comment>
<evidence type="ECO:0000256" key="3">
    <source>
        <dbReference type="ARBA" id="ARBA00010286"/>
    </source>
</evidence>
<evidence type="ECO:0000256" key="2">
    <source>
        <dbReference type="ARBA" id="ARBA00002368"/>
    </source>
</evidence>
<evidence type="ECO:0000256" key="5">
    <source>
        <dbReference type="ARBA" id="ARBA00022801"/>
    </source>
</evidence>
<organism evidence="8 9">
    <name type="scientific">Sphingosinicella soli</name>
    <dbReference type="NCBI Taxonomy" id="333708"/>
    <lineage>
        <taxon>Bacteria</taxon>
        <taxon>Pseudomonadati</taxon>
        <taxon>Pseudomonadota</taxon>
        <taxon>Alphaproteobacteria</taxon>
        <taxon>Sphingomonadales</taxon>
        <taxon>Sphingosinicellaceae</taxon>
        <taxon>Sphingosinicella</taxon>
    </lineage>
</organism>
<dbReference type="RefSeq" id="WP_184071516.1">
    <property type="nucleotide sequence ID" value="NZ_JACHNZ010000052.1"/>
</dbReference>
<dbReference type="SUPFAM" id="SSF51338">
    <property type="entry name" value="Composite domain of metallo-dependent hydrolases"/>
    <property type="match status" value="1"/>
</dbReference>
<dbReference type="GO" id="GO:0006145">
    <property type="term" value="P:purine nucleobase catabolic process"/>
    <property type="evidence" value="ECO:0007669"/>
    <property type="project" value="TreeGrafter"/>
</dbReference>
<feature type="region of interest" description="Disordered" evidence="6">
    <location>
        <begin position="303"/>
        <end position="324"/>
    </location>
</feature>
<dbReference type="InterPro" id="IPR006680">
    <property type="entry name" value="Amidohydro-rel"/>
</dbReference>
<name>A0A7W7B482_9SPHN</name>
<evidence type="ECO:0000256" key="6">
    <source>
        <dbReference type="SAM" id="MobiDB-lite"/>
    </source>
</evidence>
<keyword evidence="5 8" id="KW-0378">Hydrolase</keyword>
<sequence length="445" mass="48132">MNQSSQSFDLVLRGGAVFTPSGLQNTDVGVRGGRIVALGSFADAGEVIDCTGLTVLPGVIDTQVHFREPGLEHKEDLESGSRAAVMGGVTGVFEMPNTNPNTDSAEALADKLARAKGRMWCEHAFYVGATDANAESLAELEMLPGACGVKVFMGASTGSLLVEDDATLLKVLKSGRRRVAIHAEDEPRMQARRDFRVEGDPSSHPVWRDDESAILATRRVLGLARQAKRRIHVLHVTTPAELELLGANKDIASCEVTPQHLTLAGEEAYPRLGTYAQMNPPIRSGAHRDGLWHWLRQGVPDVWGSDHAPHTKEEKAKPYPASPSGMPGVQTLLPLLLDHMAAGRVTLERVVDLTSAGAVRLFGLTAKGRIAPGFDADFSIVDLKSRRTVENDWLQSKCGWSPFEGVTLTGRPVGTIIRGRRVMWDAGLIGTAIGEPFRFDETIRS</sequence>
<dbReference type="EMBL" id="JACHNZ010000052">
    <property type="protein sequence ID" value="MBB4633691.1"/>
    <property type="molecule type" value="Genomic_DNA"/>
</dbReference>
<protein>
    <submittedName>
        <fullName evidence="8">Dihydroorotase</fullName>
        <ecNumber evidence="8">3.5.2.3</ecNumber>
    </submittedName>
</protein>
<dbReference type="GO" id="GO:0004038">
    <property type="term" value="F:allantoinase activity"/>
    <property type="evidence" value="ECO:0007669"/>
    <property type="project" value="TreeGrafter"/>
</dbReference>
<dbReference type="AlphaFoldDB" id="A0A7W7B482"/>
<dbReference type="PANTHER" id="PTHR43668:SF4">
    <property type="entry name" value="ALLANTOINASE"/>
    <property type="match status" value="1"/>
</dbReference>
<dbReference type="Pfam" id="PF01979">
    <property type="entry name" value="Amidohydro_1"/>
    <property type="match status" value="1"/>
</dbReference>
<keyword evidence="4" id="KW-0479">Metal-binding</keyword>
<dbReference type="PANTHER" id="PTHR43668">
    <property type="entry name" value="ALLANTOINASE"/>
    <property type="match status" value="1"/>
</dbReference>
<dbReference type="InterPro" id="IPR032466">
    <property type="entry name" value="Metal_Hydrolase"/>
</dbReference>
<dbReference type="InterPro" id="IPR050138">
    <property type="entry name" value="DHOase/Allantoinase_Hydrolase"/>
</dbReference>
<dbReference type="GO" id="GO:0046872">
    <property type="term" value="F:metal ion binding"/>
    <property type="evidence" value="ECO:0007669"/>
    <property type="project" value="UniProtKB-KW"/>
</dbReference>